<feature type="transmembrane region" description="Helical" evidence="1">
    <location>
        <begin position="52"/>
        <end position="71"/>
    </location>
</feature>
<feature type="transmembrane region" description="Helical" evidence="1">
    <location>
        <begin position="96"/>
        <end position="116"/>
    </location>
</feature>
<keyword evidence="1" id="KW-0812">Transmembrane</keyword>
<organism evidence="2">
    <name type="scientific">Vibrio chaetopteri</name>
    <dbReference type="NCBI Taxonomy" id="3016528"/>
    <lineage>
        <taxon>Bacteria</taxon>
        <taxon>Pseudomonadati</taxon>
        <taxon>Pseudomonadota</taxon>
        <taxon>Gammaproteobacteria</taxon>
        <taxon>Vibrionales</taxon>
        <taxon>Vibrionaceae</taxon>
        <taxon>Vibrio</taxon>
    </lineage>
</organism>
<feature type="transmembrane region" description="Helical" evidence="1">
    <location>
        <begin position="216"/>
        <end position="240"/>
    </location>
</feature>
<feature type="transmembrane region" description="Helical" evidence="1">
    <location>
        <begin position="178"/>
        <end position="196"/>
    </location>
</feature>
<dbReference type="AlphaFoldDB" id="A0AAU8BTR7"/>
<evidence type="ECO:0000313" key="2">
    <source>
        <dbReference type="EMBL" id="XCD19044.1"/>
    </source>
</evidence>
<dbReference type="PANTHER" id="PTHR30199:SF0">
    <property type="entry name" value="INNER MEMBRANE PROTEIN YDCO"/>
    <property type="match status" value="1"/>
</dbReference>
<keyword evidence="1" id="KW-1133">Transmembrane helix</keyword>
<protein>
    <submittedName>
        <fullName evidence="2">Benzoate/H(+) symporter BenE family transporter</fullName>
    </submittedName>
</protein>
<dbReference type="InterPro" id="IPR004711">
    <property type="entry name" value="Benzoate_Transporter"/>
</dbReference>
<feature type="transmembrane region" description="Helical" evidence="1">
    <location>
        <begin position="20"/>
        <end position="40"/>
    </location>
</feature>
<dbReference type="GO" id="GO:0005886">
    <property type="term" value="C:plasma membrane"/>
    <property type="evidence" value="ECO:0007669"/>
    <property type="project" value="TreeGrafter"/>
</dbReference>
<dbReference type="GO" id="GO:0042925">
    <property type="term" value="F:benzoate transmembrane transporter activity"/>
    <property type="evidence" value="ECO:0007669"/>
    <property type="project" value="InterPro"/>
</dbReference>
<name>A0AAU8BTR7_9VIBR</name>
<sequence>MQKGMTMSQNISTLHHITAGFTAVLVGYTSSVVIILQAATSAGASPEQIESWLLALGVTMGITSIGFSWFYKIPILTAWSTPGAAILVSSATQYDMPALIGAFVVSGLMIVITGLVPPLSRALQRIPTPLATAMLGAILLPFCVRAFEPAMTTPYVFVWMFLTFIVSKRFVPKYTMLLLLVVGCALAFSADGGSMSNPELAIAQASWVTPTFDRSAILNISIPLYIVTMLSQNLPGVAMMKSYQYETPVKSVLIGTGIANVLSAPFGGFSVNLAAISAAICMNDDVDSDKNKRYRAVIWAGVFYLVAGLLASSVVSIFLAFPKEITHMLAGFALLGTLMMCLQSAFDSPDYREPALLVLVVTLSGVTILGINATLWGLIAGWLYSVLLCSSDKKGH</sequence>
<reference evidence="2" key="1">
    <citation type="submission" date="2023-01" db="EMBL/GenBank/DDBJ databases">
        <title>Vibrio sp. CB1-14 genome sequencing.</title>
        <authorList>
            <person name="Otstavnykh N."/>
            <person name="Isaeva M."/>
            <person name="Meleshko D."/>
        </authorList>
    </citation>
    <scope>NUCLEOTIDE SEQUENCE</scope>
    <source>
        <strain evidence="2">CB1-14</strain>
    </source>
</reference>
<accession>A0AAU8BTR7</accession>
<feature type="transmembrane region" description="Helical" evidence="1">
    <location>
        <begin position="252"/>
        <end position="276"/>
    </location>
</feature>
<gene>
    <name evidence="2" type="ORF">PG915_19640</name>
</gene>
<feature type="transmembrane region" description="Helical" evidence="1">
    <location>
        <begin position="128"/>
        <end position="147"/>
    </location>
</feature>
<evidence type="ECO:0000256" key="1">
    <source>
        <dbReference type="SAM" id="Phobius"/>
    </source>
</evidence>
<dbReference type="PANTHER" id="PTHR30199">
    <property type="entry name" value="MFS FAMILY TRANSPORTER, PREDICTED SUBSTRATE BENZOATE"/>
    <property type="match status" value="1"/>
</dbReference>
<feature type="transmembrane region" description="Helical" evidence="1">
    <location>
        <begin position="358"/>
        <end position="384"/>
    </location>
</feature>
<dbReference type="KEGG" id="vck:PG915_19640"/>
<keyword evidence="1" id="KW-0472">Membrane</keyword>
<dbReference type="Pfam" id="PF03594">
    <property type="entry name" value="BenE"/>
    <property type="match status" value="1"/>
</dbReference>
<proteinExistence type="predicted"/>
<feature type="transmembrane region" description="Helical" evidence="1">
    <location>
        <begin position="328"/>
        <end position="346"/>
    </location>
</feature>
<dbReference type="NCBIfam" id="TIGR00843">
    <property type="entry name" value="benE"/>
    <property type="match status" value="1"/>
</dbReference>
<dbReference type="EMBL" id="CP115921">
    <property type="protein sequence ID" value="XCD19044.1"/>
    <property type="molecule type" value="Genomic_DNA"/>
</dbReference>
<feature type="transmembrane region" description="Helical" evidence="1">
    <location>
        <begin position="296"/>
        <end position="321"/>
    </location>
</feature>